<reference evidence="3 4" key="1">
    <citation type="submission" date="2019-10" db="EMBL/GenBank/DDBJ databases">
        <title>Genome sequence of Luteimicrobium xylanilyticum HY-24.</title>
        <authorList>
            <person name="Kim D.Y."/>
            <person name="Park H.-Y."/>
        </authorList>
    </citation>
    <scope>NUCLEOTIDE SEQUENCE [LARGE SCALE GENOMIC DNA]</scope>
    <source>
        <strain evidence="3 4">HY-24</strain>
    </source>
</reference>
<dbReference type="AlphaFoldDB" id="A0A5P9QCJ4"/>
<organism evidence="3 4">
    <name type="scientific">Luteimicrobium xylanilyticum</name>
    <dbReference type="NCBI Taxonomy" id="1133546"/>
    <lineage>
        <taxon>Bacteria</taxon>
        <taxon>Bacillati</taxon>
        <taxon>Actinomycetota</taxon>
        <taxon>Actinomycetes</taxon>
        <taxon>Micrococcales</taxon>
        <taxon>Luteimicrobium</taxon>
    </lineage>
</organism>
<dbReference type="InterPro" id="IPR039422">
    <property type="entry name" value="MarR/SlyA-like"/>
</dbReference>
<keyword evidence="4" id="KW-1185">Reference proteome</keyword>
<evidence type="ECO:0000259" key="2">
    <source>
        <dbReference type="PROSITE" id="PS50995"/>
    </source>
</evidence>
<dbReference type="Pfam" id="PF12802">
    <property type="entry name" value="MarR_2"/>
    <property type="match status" value="1"/>
</dbReference>
<dbReference type="SMART" id="SM00347">
    <property type="entry name" value="HTH_MARR"/>
    <property type="match status" value="1"/>
</dbReference>
<keyword evidence="3" id="KW-0808">Transferase</keyword>
<dbReference type="PANTHER" id="PTHR33164">
    <property type="entry name" value="TRANSCRIPTIONAL REGULATOR, MARR FAMILY"/>
    <property type="match status" value="1"/>
</dbReference>
<dbReference type="EC" id="2.4.2.28" evidence="3"/>
<keyword evidence="3" id="KW-0328">Glycosyltransferase</keyword>
<dbReference type="GO" id="GO:0017061">
    <property type="term" value="F:S-methyl-5-thioadenosine phosphorylase activity"/>
    <property type="evidence" value="ECO:0007669"/>
    <property type="project" value="UniProtKB-EC"/>
</dbReference>
<protein>
    <submittedName>
        <fullName evidence="3">S-methyl-5'-thioadenosine phosphorylase</fullName>
        <ecNumber evidence="3">2.4.2.28</ecNumber>
    </submittedName>
</protein>
<gene>
    <name evidence="3" type="primary">mtaP</name>
    <name evidence="3" type="ORF">KDY119_02699</name>
</gene>
<dbReference type="PANTHER" id="PTHR33164:SF43">
    <property type="entry name" value="HTH-TYPE TRANSCRIPTIONAL REPRESSOR YETL"/>
    <property type="match status" value="1"/>
</dbReference>
<evidence type="ECO:0000313" key="4">
    <source>
        <dbReference type="Proteomes" id="UP000326702"/>
    </source>
</evidence>
<dbReference type="InterPro" id="IPR000835">
    <property type="entry name" value="HTH_MarR-typ"/>
</dbReference>
<dbReference type="PRINTS" id="PR00598">
    <property type="entry name" value="HTHMARR"/>
</dbReference>
<name>A0A5P9QCJ4_9MICO</name>
<dbReference type="Gene3D" id="1.10.10.10">
    <property type="entry name" value="Winged helix-like DNA-binding domain superfamily/Winged helix DNA-binding domain"/>
    <property type="match status" value="1"/>
</dbReference>
<proteinExistence type="predicted"/>
<dbReference type="InterPro" id="IPR036390">
    <property type="entry name" value="WH_DNA-bd_sf"/>
</dbReference>
<sequence length="192" mass="21357">MTRPAPTPQPRPAPLAKSYWYPRQGWGESAALDAVRRFLRADEAMRRRLQREMEMNETDLRAVRFLAAAEKDGRATSPRDLSRELGISTASTTKLLDRLEATGRLRRVQHPTDRRGLRVELTPHAHDEVHDTLGAMHARMREVAATLDAEQCAVVVAFLDALTRAVQPDDDGEVSGDAGRQGSTPEPRRASA</sequence>
<dbReference type="RefSeq" id="WP_083890602.1">
    <property type="nucleotide sequence ID" value="NZ_BAABIH010000008.1"/>
</dbReference>
<dbReference type="Proteomes" id="UP000326702">
    <property type="component" value="Chromosome"/>
</dbReference>
<dbReference type="GO" id="GO:0006950">
    <property type="term" value="P:response to stress"/>
    <property type="evidence" value="ECO:0007669"/>
    <property type="project" value="TreeGrafter"/>
</dbReference>
<feature type="domain" description="HTH marR-type" evidence="2">
    <location>
        <begin position="28"/>
        <end position="164"/>
    </location>
</feature>
<dbReference type="InterPro" id="IPR036388">
    <property type="entry name" value="WH-like_DNA-bd_sf"/>
</dbReference>
<dbReference type="EMBL" id="CP045529">
    <property type="protein sequence ID" value="QFU99173.1"/>
    <property type="molecule type" value="Genomic_DNA"/>
</dbReference>
<feature type="region of interest" description="Disordered" evidence="1">
    <location>
        <begin position="166"/>
        <end position="192"/>
    </location>
</feature>
<dbReference type="OrthoDB" id="162531at2"/>
<evidence type="ECO:0000313" key="3">
    <source>
        <dbReference type="EMBL" id="QFU99173.1"/>
    </source>
</evidence>
<dbReference type="GO" id="GO:0003700">
    <property type="term" value="F:DNA-binding transcription factor activity"/>
    <property type="evidence" value="ECO:0007669"/>
    <property type="project" value="InterPro"/>
</dbReference>
<dbReference type="PROSITE" id="PS50995">
    <property type="entry name" value="HTH_MARR_2"/>
    <property type="match status" value="1"/>
</dbReference>
<evidence type="ECO:0000256" key="1">
    <source>
        <dbReference type="SAM" id="MobiDB-lite"/>
    </source>
</evidence>
<dbReference type="KEGG" id="lxl:KDY119_02699"/>
<accession>A0A5P9QCJ4</accession>
<dbReference type="SUPFAM" id="SSF46785">
    <property type="entry name" value="Winged helix' DNA-binding domain"/>
    <property type="match status" value="1"/>
</dbReference>